<evidence type="ECO:0000256" key="2">
    <source>
        <dbReference type="SAM" id="MobiDB-lite"/>
    </source>
</evidence>
<accession>A0A6C0D9D6</accession>
<organism evidence="3">
    <name type="scientific">viral metagenome</name>
    <dbReference type="NCBI Taxonomy" id="1070528"/>
    <lineage>
        <taxon>unclassified sequences</taxon>
        <taxon>metagenomes</taxon>
        <taxon>organismal metagenomes</taxon>
    </lineage>
</organism>
<feature type="coiled-coil region" evidence="1">
    <location>
        <begin position="36"/>
        <end position="63"/>
    </location>
</feature>
<name>A0A6C0D9D6_9ZZZZ</name>
<reference evidence="3" key="1">
    <citation type="journal article" date="2020" name="Nature">
        <title>Giant virus diversity and host interactions through global metagenomics.</title>
        <authorList>
            <person name="Schulz F."/>
            <person name="Roux S."/>
            <person name="Paez-Espino D."/>
            <person name="Jungbluth S."/>
            <person name="Walsh D.A."/>
            <person name="Denef V.J."/>
            <person name="McMahon K.D."/>
            <person name="Konstantinidis K.T."/>
            <person name="Eloe-Fadrosh E.A."/>
            <person name="Kyrpides N.C."/>
            <person name="Woyke T."/>
        </authorList>
    </citation>
    <scope>NUCLEOTIDE SEQUENCE</scope>
    <source>
        <strain evidence="3">GVMAG-M-3300023174-130</strain>
    </source>
</reference>
<evidence type="ECO:0000256" key="1">
    <source>
        <dbReference type="SAM" id="Coils"/>
    </source>
</evidence>
<keyword evidence="1" id="KW-0175">Coiled coil</keyword>
<sequence length="112" mass="13484">MESKKLIDVGKEYGDATDNYLLYNYALLLRNTIKTKEDLVKEINILVDKKRNLINRLSDEENNKLDFYNEVLNRYILVTSSKRKVDGGKRKSRRKRNKRRKTMRKRTNHNHK</sequence>
<proteinExistence type="predicted"/>
<protein>
    <submittedName>
        <fullName evidence="3">Uncharacterized protein</fullName>
    </submittedName>
</protein>
<dbReference type="EMBL" id="MN739554">
    <property type="protein sequence ID" value="QHT12972.1"/>
    <property type="molecule type" value="Genomic_DNA"/>
</dbReference>
<feature type="compositionally biased region" description="Basic residues" evidence="2">
    <location>
        <begin position="90"/>
        <end position="112"/>
    </location>
</feature>
<dbReference type="AlphaFoldDB" id="A0A6C0D9D6"/>
<evidence type="ECO:0000313" key="3">
    <source>
        <dbReference type="EMBL" id="QHT12972.1"/>
    </source>
</evidence>
<feature type="region of interest" description="Disordered" evidence="2">
    <location>
        <begin position="83"/>
        <end position="112"/>
    </location>
</feature>